<dbReference type="InterPro" id="IPR018511">
    <property type="entry name" value="Hemolysin-typ_Ca-bd_CS"/>
</dbReference>
<dbReference type="InterPro" id="IPR001343">
    <property type="entry name" value="Hemolysn_Ca-bd"/>
</dbReference>
<dbReference type="SUPFAM" id="SSF51120">
    <property type="entry name" value="beta-Roll"/>
    <property type="match status" value="3"/>
</dbReference>
<gene>
    <name evidence="3" type="ORF">KARMA_1686</name>
</gene>
<dbReference type="RefSeq" id="WP_083595648.1">
    <property type="nucleotide sequence ID" value="NZ_FMJB01000046.1"/>
</dbReference>
<dbReference type="PROSITE" id="PS00330">
    <property type="entry name" value="HEMOLYSIN_CALCIUM"/>
    <property type="match status" value="4"/>
</dbReference>
<organism evidence="3 4">
    <name type="scientific">Donghicola eburneus</name>
    <dbReference type="NCBI Taxonomy" id="393278"/>
    <lineage>
        <taxon>Bacteria</taxon>
        <taxon>Pseudomonadati</taxon>
        <taxon>Pseudomonadota</taxon>
        <taxon>Alphaproteobacteria</taxon>
        <taxon>Rhodobacterales</taxon>
        <taxon>Roseobacteraceae</taxon>
        <taxon>Donghicola</taxon>
    </lineage>
</organism>
<accession>A0A1M4N0A7</accession>
<dbReference type="PRINTS" id="PR00313">
    <property type="entry name" value="CABNDNGRPT"/>
</dbReference>
<reference evidence="4" key="1">
    <citation type="submission" date="2016-09" db="EMBL/GenBank/DDBJ databases">
        <authorList>
            <person name="Wibberg D."/>
        </authorList>
    </citation>
    <scope>NUCLEOTIDE SEQUENCE [LARGE SCALE GENOMIC DNA]</scope>
</reference>
<dbReference type="InterPro" id="IPR011049">
    <property type="entry name" value="Serralysin-like_metalloprot_C"/>
</dbReference>
<keyword evidence="2" id="KW-0964">Secreted</keyword>
<evidence type="ECO:0000256" key="2">
    <source>
        <dbReference type="ARBA" id="ARBA00022525"/>
    </source>
</evidence>
<evidence type="ECO:0000313" key="4">
    <source>
        <dbReference type="Proteomes" id="UP000184085"/>
    </source>
</evidence>
<proteinExistence type="predicted"/>
<dbReference type="Gene3D" id="2.150.10.10">
    <property type="entry name" value="Serralysin-like metalloprotease, C-terminal"/>
    <property type="match status" value="4"/>
</dbReference>
<dbReference type="PANTHER" id="PTHR38340:SF1">
    <property type="entry name" value="S-LAYER PROTEIN"/>
    <property type="match status" value="1"/>
</dbReference>
<dbReference type="InterPro" id="IPR050557">
    <property type="entry name" value="RTX_toxin/Mannuronan_C5-epim"/>
</dbReference>
<dbReference type="Proteomes" id="UP000184085">
    <property type="component" value="Unassembled WGS sequence"/>
</dbReference>
<dbReference type="PANTHER" id="PTHR38340">
    <property type="entry name" value="S-LAYER PROTEIN"/>
    <property type="match status" value="1"/>
</dbReference>
<evidence type="ECO:0000313" key="3">
    <source>
        <dbReference type="EMBL" id="SCM67487.1"/>
    </source>
</evidence>
<dbReference type="EMBL" id="FMJB01000046">
    <property type="protein sequence ID" value="SCM67487.1"/>
    <property type="molecule type" value="Genomic_DNA"/>
</dbReference>
<sequence length="453" mass="46640">MTTVIQIRSLDPSLSVSTTSGFIFDAFADQSWSVLTTGGANAFAVLGVDPTIVNYTPIDGATSYTFTGSFPARIDPAQEFDTDDIDAWHAAAADSRLSEFLYHDISAGTLTQSVEFQFAEDVDLSIGLLEFFNFGDILDQINGQSGEGVEIRLTLPDMDRAATVEIAGSAHGDSLYGSQNNDTLDAGDGDDFIKGGAGHDKLFGRAGNDTLLGNNGRDKLHGDGGQDLLFGAAGNDKLYGGAGFDVLRGNAGKDLLKGGGGTDVLRGGAGGDSVDGGAGHDSLWLDAGHDFGKGGAGNDTIKGAKGNDSLWGEKGNDVLDGGTANDSLVGMSGDDTLLGGKGSDTLFGGAGNDRLDAGHGEDTLGGGDGDDVFVFSTFWGRDTVLDYELGVDMLRIDDLATDGITDQDALVEAYGGVNAQGDVVFDLGNGNVITLLGVTEAALDVIAEDIVIF</sequence>
<keyword evidence="4" id="KW-1185">Reference proteome</keyword>
<protein>
    <submittedName>
        <fullName evidence="3">Putative hemolysin expression modulating protein</fullName>
    </submittedName>
</protein>
<evidence type="ECO:0000256" key="1">
    <source>
        <dbReference type="ARBA" id="ARBA00004613"/>
    </source>
</evidence>
<dbReference type="Pfam" id="PF00353">
    <property type="entry name" value="HemolysinCabind"/>
    <property type="match status" value="4"/>
</dbReference>
<comment type="subcellular location">
    <subcellularLocation>
        <location evidence="1">Secreted</location>
    </subcellularLocation>
</comment>
<name>A0A1M4N0A7_9RHOB</name>
<dbReference type="GO" id="GO:0005576">
    <property type="term" value="C:extracellular region"/>
    <property type="evidence" value="ECO:0007669"/>
    <property type="project" value="UniProtKB-SubCell"/>
</dbReference>
<dbReference type="AlphaFoldDB" id="A0A1M4N0A7"/>
<dbReference type="GO" id="GO:0005509">
    <property type="term" value="F:calcium ion binding"/>
    <property type="evidence" value="ECO:0007669"/>
    <property type="project" value="InterPro"/>
</dbReference>